<evidence type="ECO:0000313" key="2">
    <source>
        <dbReference type="EMBL" id="THU78845.1"/>
    </source>
</evidence>
<feature type="region of interest" description="Disordered" evidence="1">
    <location>
        <begin position="30"/>
        <end position="149"/>
    </location>
</feature>
<feature type="compositionally biased region" description="Polar residues" evidence="1">
    <location>
        <begin position="37"/>
        <end position="74"/>
    </location>
</feature>
<evidence type="ECO:0000256" key="1">
    <source>
        <dbReference type="SAM" id="MobiDB-lite"/>
    </source>
</evidence>
<evidence type="ECO:0000313" key="3">
    <source>
        <dbReference type="Proteomes" id="UP000297245"/>
    </source>
</evidence>
<proteinExistence type="predicted"/>
<name>A0A4V4HBC3_DENBC</name>
<feature type="region of interest" description="Disordered" evidence="1">
    <location>
        <begin position="276"/>
        <end position="335"/>
    </location>
</feature>
<organism evidence="2 3">
    <name type="scientific">Dendrothele bispora (strain CBS 962.96)</name>
    <dbReference type="NCBI Taxonomy" id="1314807"/>
    <lineage>
        <taxon>Eukaryota</taxon>
        <taxon>Fungi</taxon>
        <taxon>Dikarya</taxon>
        <taxon>Basidiomycota</taxon>
        <taxon>Agaricomycotina</taxon>
        <taxon>Agaricomycetes</taxon>
        <taxon>Agaricomycetidae</taxon>
        <taxon>Agaricales</taxon>
        <taxon>Agaricales incertae sedis</taxon>
        <taxon>Dendrothele</taxon>
    </lineage>
</organism>
<protein>
    <submittedName>
        <fullName evidence="2">Uncharacterized protein</fullName>
    </submittedName>
</protein>
<keyword evidence="3" id="KW-1185">Reference proteome</keyword>
<feature type="compositionally biased region" description="Polar residues" evidence="1">
    <location>
        <begin position="114"/>
        <end position="129"/>
    </location>
</feature>
<gene>
    <name evidence="2" type="ORF">K435DRAFT_811204</name>
</gene>
<dbReference type="Proteomes" id="UP000297245">
    <property type="component" value="Unassembled WGS sequence"/>
</dbReference>
<reference evidence="2 3" key="1">
    <citation type="journal article" date="2019" name="Nat. Ecol. Evol.">
        <title>Megaphylogeny resolves global patterns of mushroom evolution.</title>
        <authorList>
            <person name="Varga T."/>
            <person name="Krizsan K."/>
            <person name="Foldi C."/>
            <person name="Dima B."/>
            <person name="Sanchez-Garcia M."/>
            <person name="Sanchez-Ramirez S."/>
            <person name="Szollosi G.J."/>
            <person name="Szarkandi J.G."/>
            <person name="Papp V."/>
            <person name="Albert L."/>
            <person name="Andreopoulos W."/>
            <person name="Angelini C."/>
            <person name="Antonin V."/>
            <person name="Barry K.W."/>
            <person name="Bougher N.L."/>
            <person name="Buchanan P."/>
            <person name="Buyck B."/>
            <person name="Bense V."/>
            <person name="Catcheside P."/>
            <person name="Chovatia M."/>
            <person name="Cooper J."/>
            <person name="Damon W."/>
            <person name="Desjardin D."/>
            <person name="Finy P."/>
            <person name="Geml J."/>
            <person name="Haridas S."/>
            <person name="Hughes K."/>
            <person name="Justo A."/>
            <person name="Karasinski D."/>
            <person name="Kautmanova I."/>
            <person name="Kiss B."/>
            <person name="Kocsube S."/>
            <person name="Kotiranta H."/>
            <person name="LaButti K.M."/>
            <person name="Lechner B.E."/>
            <person name="Liimatainen K."/>
            <person name="Lipzen A."/>
            <person name="Lukacs Z."/>
            <person name="Mihaltcheva S."/>
            <person name="Morgado L.N."/>
            <person name="Niskanen T."/>
            <person name="Noordeloos M.E."/>
            <person name="Ohm R.A."/>
            <person name="Ortiz-Santana B."/>
            <person name="Ovrebo C."/>
            <person name="Racz N."/>
            <person name="Riley R."/>
            <person name="Savchenko A."/>
            <person name="Shiryaev A."/>
            <person name="Soop K."/>
            <person name="Spirin V."/>
            <person name="Szebenyi C."/>
            <person name="Tomsovsky M."/>
            <person name="Tulloss R.E."/>
            <person name="Uehling J."/>
            <person name="Grigoriev I.V."/>
            <person name="Vagvolgyi C."/>
            <person name="Papp T."/>
            <person name="Martin F.M."/>
            <person name="Miettinen O."/>
            <person name="Hibbett D.S."/>
            <person name="Nagy L.G."/>
        </authorList>
    </citation>
    <scope>NUCLEOTIDE SEQUENCE [LARGE SCALE GENOMIC DNA]</scope>
    <source>
        <strain evidence="2 3">CBS 962.96</strain>
    </source>
</reference>
<feature type="compositionally biased region" description="Polar residues" evidence="1">
    <location>
        <begin position="324"/>
        <end position="335"/>
    </location>
</feature>
<dbReference type="EMBL" id="ML180123">
    <property type="protein sequence ID" value="THU78845.1"/>
    <property type="molecule type" value="Genomic_DNA"/>
</dbReference>
<feature type="compositionally biased region" description="Low complexity" evidence="1">
    <location>
        <begin position="103"/>
        <end position="113"/>
    </location>
</feature>
<feature type="compositionally biased region" description="Polar residues" evidence="1">
    <location>
        <begin position="285"/>
        <end position="311"/>
    </location>
</feature>
<sequence length="335" mass="35235">MSLDHTDSNADNPNTASVASAESLLMVSSVPGPSMSIHASPTSMSVGPSASAPANTSALVNPSVPASESANPSIPMSVADPSVSTPVDVSAPASPSAHENNHHSNTPPSNNKNVADQEQVDNANEQTARQWPRRHPLLGQRQEPFTGPAETYDYTQIFEEDEPYMEMGPNAIIPPSTGPFLPLPTGPFLPLQLETGPFLSLPTGPFLPLPTGPFLPLPTGSFLPPPNGPFLPPPTGPFFPPPTGPLLPPKNGPLLPPPTGPFFPPPASPFVFAPAGPSAHDDHLNNTPLDNASDQQQVNNARAFTKTTHQQQSRRHPLLGQRQAPFTGNLGSIKN</sequence>
<dbReference type="AlphaFoldDB" id="A0A4V4HBC3"/>
<accession>A0A4V4HBC3</accession>